<reference evidence="8 9" key="1">
    <citation type="submission" date="2024-04" db="EMBL/GenBank/DDBJ databases">
        <title>Phyllosticta paracitricarpa is synonymous to the EU quarantine fungus P. citricarpa based on phylogenomic analyses.</title>
        <authorList>
            <consortium name="Lawrence Berkeley National Laboratory"/>
            <person name="Van ingen-buijs V.A."/>
            <person name="Van westerhoven A.C."/>
            <person name="Haridas S."/>
            <person name="Skiadas P."/>
            <person name="Martin F."/>
            <person name="Groenewald J.Z."/>
            <person name="Crous P.W."/>
            <person name="Seidl M.F."/>
        </authorList>
    </citation>
    <scope>NUCLEOTIDE SEQUENCE [LARGE SCALE GENOMIC DNA]</scope>
    <source>
        <strain evidence="8 9">CPC 17464</strain>
    </source>
</reference>
<dbReference type="InterPro" id="IPR029071">
    <property type="entry name" value="Ubiquitin-like_domsf"/>
</dbReference>
<comment type="caution">
    <text evidence="8">The sequence shown here is derived from an EMBL/GenBank/DDBJ whole genome shotgun (WGS) entry which is preliminary data.</text>
</comment>
<protein>
    <recommendedName>
        <fullName evidence="7">Ubiquitin-like domain-containing protein</fullName>
    </recommendedName>
</protein>
<evidence type="ECO:0000256" key="4">
    <source>
        <dbReference type="ARBA" id="ARBA00023136"/>
    </source>
</evidence>
<feature type="compositionally biased region" description="Polar residues" evidence="5">
    <location>
        <begin position="894"/>
        <end position="904"/>
    </location>
</feature>
<dbReference type="PROSITE" id="PS50053">
    <property type="entry name" value="UBIQUITIN_2"/>
    <property type="match status" value="1"/>
</dbReference>
<comment type="subcellular location">
    <subcellularLocation>
        <location evidence="1">Membrane</location>
    </subcellularLocation>
</comment>
<keyword evidence="9" id="KW-1185">Reference proteome</keyword>
<dbReference type="InterPro" id="IPR000626">
    <property type="entry name" value="Ubiquitin-like_dom"/>
</dbReference>
<dbReference type="SUPFAM" id="SSF54236">
    <property type="entry name" value="Ubiquitin-like"/>
    <property type="match status" value="1"/>
</dbReference>
<dbReference type="PANTHER" id="PTHR12943:SF27">
    <property type="entry name" value="HOMOCYSTEINE-INDUCED ENDOPLASMIC RETICULUM PROTEIN, ISOFORM A"/>
    <property type="match status" value="1"/>
</dbReference>
<feature type="compositionally biased region" description="Basic and acidic residues" evidence="5">
    <location>
        <begin position="782"/>
        <end position="808"/>
    </location>
</feature>
<keyword evidence="2 6" id="KW-0812">Transmembrane</keyword>
<feature type="region of interest" description="Disordered" evidence="5">
    <location>
        <begin position="92"/>
        <end position="139"/>
    </location>
</feature>
<feature type="transmembrane region" description="Helical" evidence="6">
    <location>
        <begin position="622"/>
        <end position="646"/>
    </location>
</feature>
<feature type="compositionally biased region" description="Low complexity" evidence="5">
    <location>
        <begin position="876"/>
        <end position="893"/>
    </location>
</feature>
<organism evidence="8 9">
    <name type="scientific">Phyllosticta citribraziliensis</name>
    <dbReference type="NCBI Taxonomy" id="989973"/>
    <lineage>
        <taxon>Eukaryota</taxon>
        <taxon>Fungi</taxon>
        <taxon>Dikarya</taxon>
        <taxon>Ascomycota</taxon>
        <taxon>Pezizomycotina</taxon>
        <taxon>Dothideomycetes</taxon>
        <taxon>Dothideomycetes incertae sedis</taxon>
        <taxon>Botryosphaeriales</taxon>
        <taxon>Phyllostictaceae</taxon>
        <taxon>Phyllosticta</taxon>
    </lineage>
</organism>
<evidence type="ECO:0000256" key="6">
    <source>
        <dbReference type="SAM" id="Phobius"/>
    </source>
</evidence>
<evidence type="ECO:0000259" key="7">
    <source>
        <dbReference type="PROSITE" id="PS50053"/>
    </source>
</evidence>
<evidence type="ECO:0000256" key="1">
    <source>
        <dbReference type="ARBA" id="ARBA00004370"/>
    </source>
</evidence>
<dbReference type="InterPro" id="IPR039751">
    <property type="entry name" value="HERPUD1/2"/>
</dbReference>
<feature type="region of interest" description="Disordered" evidence="5">
    <location>
        <begin position="782"/>
        <end position="904"/>
    </location>
</feature>
<evidence type="ECO:0000256" key="5">
    <source>
        <dbReference type="SAM" id="MobiDB-lite"/>
    </source>
</evidence>
<feature type="region of interest" description="Disordered" evidence="5">
    <location>
        <begin position="195"/>
        <end position="234"/>
    </location>
</feature>
<name>A0ABR1LIJ6_9PEZI</name>
<gene>
    <name evidence="8" type="ORF">J3D65DRAFT_433851</name>
</gene>
<keyword evidence="3 6" id="KW-1133">Transmembrane helix</keyword>
<evidence type="ECO:0000313" key="8">
    <source>
        <dbReference type="EMBL" id="KAK7535019.1"/>
    </source>
</evidence>
<keyword evidence="4 6" id="KW-0472">Membrane</keyword>
<dbReference type="Gene3D" id="3.10.20.90">
    <property type="entry name" value="Phosphatidylinositol 3-kinase Catalytic Subunit, Chain A, domain 1"/>
    <property type="match status" value="1"/>
</dbReference>
<evidence type="ECO:0000256" key="2">
    <source>
        <dbReference type="ARBA" id="ARBA00022692"/>
    </source>
</evidence>
<accession>A0ABR1LIJ6</accession>
<evidence type="ECO:0000256" key="3">
    <source>
        <dbReference type="ARBA" id="ARBA00022989"/>
    </source>
</evidence>
<feature type="compositionally biased region" description="Polar residues" evidence="5">
    <location>
        <begin position="218"/>
        <end position="229"/>
    </location>
</feature>
<evidence type="ECO:0000313" key="9">
    <source>
        <dbReference type="Proteomes" id="UP001360953"/>
    </source>
</evidence>
<feature type="domain" description="Ubiquitin-like" evidence="7">
    <location>
        <begin position="4"/>
        <end position="69"/>
    </location>
</feature>
<dbReference type="RefSeq" id="XP_066653744.1">
    <property type="nucleotide sequence ID" value="XM_066796206.1"/>
</dbReference>
<feature type="transmembrane region" description="Helical" evidence="6">
    <location>
        <begin position="658"/>
        <end position="677"/>
    </location>
</feature>
<feature type="region of interest" description="Disordered" evidence="5">
    <location>
        <begin position="437"/>
        <end position="496"/>
    </location>
</feature>
<dbReference type="PANTHER" id="PTHR12943">
    <property type="entry name" value="HOMOCYSTEINE-RESPONSIVE ENDOPLASMIC RETICULUM-RESIDENT UNIQUITIN-LIKE DOMAIN HERPUD PROTEIN FAMILY MEMBER"/>
    <property type="match status" value="1"/>
</dbReference>
<sequence length="904" mass="97796">MADLPIDVRVLSPIPEAEGGVNFPSLPPSTTIRELKLKIRDALPSHPAPERMRIIYFGRVVQDTMVLGNVFHEETLQSTGRRGNLHMVLSEAPRSSTAPPNAAHPLPRPHAATATQRPQSQPPRADRLPGPAPNGLPNPIQQAMHQAIHAIHAGPMAPPPGVPVPPHIHFGQAAPNHNQEAAAETLRAMDQAFRPRPPPTHGRPFQDIYRPLDGGQTNGPQQGVQSSDLPSAVDATEQAWRRLFASNRQRAGGDHAGEQENRTRYAVEASFAAAPPNAAGLPPVPVAYSSSMPMHAPGQRSMVFSVPQHPAGTPIAANIPLGPQATMAIVAGPPHAHSDFLLQQIQGNMSTCQSHVLRINEELFPTGTSSFDIASLTPDRFQRAATQLERVNLLLHSIHVAIHALVSTPEGSRSREVLTLQMENERMRSMTRHLIQSMGRHITSRRRATNGEAPTERPNPQADHPTDIPTPMAGLRASTGTPQAGTASFGAQRQPRPNAYQLIAPDGTRSILYSAQPTFVNMSPGEWYENMAYQRALRDLVQLLTQNQGQPIDTSAVLAQNPALAALAQVPLAGGQVGELDAIRALLGRPTQQGQPAQPAQAPVAEPAPVPAQGPEAGPGNAALPLGAIAAHFWLLLRIFGMLWLFSGSGWRRTLMMAFCGLVVYVFQAGIFGAVLGDRVDGFRRHFEALVGVPPQPGAQAGNGENANDGHQEANAAEALRRRRREPSPEEVAQRILREREDQRRTWFRDTIQGAERLVALFVASLWPGLGERMVAAREEAEAQARRDIQDREERRQREQQEEQRAQREPLQPTEAADTTQPNPSPTAGADINETATTAERADEPAAPANNASEGEQERRIDKGKGRAVETDSEEATVATSSSEPSSAAGSATRRQAWSSNQEE</sequence>
<dbReference type="GeneID" id="92029112"/>
<feature type="compositionally biased region" description="Polar residues" evidence="5">
    <location>
        <begin position="478"/>
        <end position="491"/>
    </location>
</feature>
<dbReference type="Proteomes" id="UP001360953">
    <property type="component" value="Unassembled WGS sequence"/>
</dbReference>
<feature type="region of interest" description="Disordered" evidence="5">
    <location>
        <begin position="591"/>
        <end position="617"/>
    </location>
</feature>
<feature type="compositionally biased region" description="Basic and acidic residues" evidence="5">
    <location>
        <begin position="856"/>
        <end position="870"/>
    </location>
</feature>
<feature type="compositionally biased region" description="Low complexity" evidence="5">
    <location>
        <begin position="592"/>
        <end position="605"/>
    </location>
</feature>
<proteinExistence type="predicted"/>
<dbReference type="EMBL" id="JBBPEH010000008">
    <property type="protein sequence ID" value="KAK7535019.1"/>
    <property type="molecule type" value="Genomic_DNA"/>
</dbReference>